<dbReference type="STRING" id="1246626.BleG1_1582"/>
<organism evidence="7 8">
    <name type="scientific">Shouchella lehensis G1</name>
    <dbReference type="NCBI Taxonomy" id="1246626"/>
    <lineage>
        <taxon>Bacteria</taxon>
        <taxon>Bacillati</taxon>
        <taxon>Bacillota</taxon>
        <taxon>Bacilli</taxon>
        <taxon>Bacillales</taxon>
        <taxon>Bacillaceae</taxon>
        <taxon>Shouchella</taxon>
    </lineage>
</organism>
<gene>
    <name evidence="7" type="ORF">BleG1_1582</name>
</gene>
<dbReference type="GO" id="GO:0008870">
    <property type="term" value="F:galactoside O-acetyltransferase activity"/>
    <property type="evidence" value="ECO:0007669"/>
    <property type="project" value="TreeGrafter"/>
</dbReference>
<evidence type="ECO:0000259" key="6">
    <source>
        <dbReference type="SMART" id="SM01266"/>
    </source>
</evidence>
<dbReference type="SMART" id="SM01266">
    <property type="entry name" value="Mac"/>
    <property type="match status" value="1"/>
</dbReference>
<keyword evidence="2 5" id="KW-0808">Transferase</keyword>
<dbReference type="Proteomes" id="UP000027142">
    <property type="component" value="Chromosome"/>
</dbReference>
<dbReference type="OrthoDB" id="9801697at2"/>
<accession>A0A060LWK3</accession>
<dbReference type="Pfam" id="PF00132">
    <property type="entry name" value="Hexapep"/>
    <property type="match status" value="1"/>
</dbReference>
<evidence type="ECO:0000313" key="8">
    <source>
        <dbReference type="Proteomes" id="UP000027142"/>
    </source>
</evidence>
<sequence>MKEEERILKGQLFSPANEELQAIKLRSHKLSNRYTQLPEENREERNKILNELVGSIGENSFILGPVFFHYGIHTTIGKHFFGNYNLTIQDDALVTIGDYVSFGPNVTIVTPIHPLIASERRQMIHANGESKALCYAKPVSIENDVWLGANVTVCGGVTIGEGSVIGAGSVVTRDIPAHSLAAGVPCKVIRTITDADSMMYKPEILGGCQVLK</sequence>
<dbReference type="RefSeq" id="WP_038479159.1">
    <property type="nucleotide sequence ID" value="NZ_CP003923.1"/>
</dbReference>
<evidence type="ECO:0000256" key="5">
    <source>
        <dbReference type="RuleBase" id="RU367021"/>
    </source>
</evidence>
<dbReference type="HOGENOM" id="CLU_051638_3_2_9"/>
<dbReference type="InterPro" id="IPR018357">
    <property type="entry name" value="Hexapep_transf_CS"/>
</dbReference>
<evidence type="ECO:0000256" key="2">
    <source>
        <dbReference type="ARBA" id="ARBA00022679"/>
    </source>
</evidence>
<dbReference type="eggNOG" id="COG0110">
    <property type="taxonomic scope" value="Bacteria"/>
</dbReference>
<keyword evidence="3" id="KW-0677">Repeat</keyword>
<dbReference type="InterPro" id="IPR011004">
    <property type="entry name" value="Trimer_LpxA-like_sf"/>
</dbReference>
<dbReference type="PROSITE" id="PS00101">
    <property type="entry name" value="HEXAPEP_TRANSFERASES"/>
    <property type="match status" value="1"/>
</dbReference>
<dbReference type="Gene3D" id="2.160.10.10">
    <property type="entry name" value="Hexapeptide repeat proteins"/>
    <property type="match status" value="1"/>
</dbReference>
<dbReference type="AlphaFoldDB" id="A0A060LWK3"/>
<evidence type="ECO:0000256" key="4">
    <source>
        <dbReference type="ARBA" id="ARBA00023315"/>
    </source>
</evidence>
<dbReference type="EC" id="2.3.1.-" evidence="5"/>
<evidence type="ECO:0000256" key="1">
    <source>
        <dbReference type="ARBA" id="ARBA00007274"/>
    </source>
</evidence>
<dbReference type="Pfam" id="PF12464">
    <property type="entry name" value="Mac"/>
    <property type="match status" value="1"/>
</dbReference>
<dbReference type="KEGG" id="ble:BleG1_1582"/>
<dbReference type="InterPro" id="IPR024688">
    <property type="entry name" value="Mac_dom"/>
</dbReference>
<dbReference type="FunFam" id="2.160.10.10:FF:000025">
    <property type="entry name" value="Hexapeptide-repeat containing-acetyltransferase"/>
    <property type="match status" value="1"/>
</dbReference>
<evidence type="ECO:0000313" key="7">
    <source>
        <dbReference type="EMBL" id="AIC94160.1"/>
    </source>
</evidence>
<name>A0A060LWK3_9BACI</name>
<keyword evidence="4 5" id="KW-0012">Acyltransferase</keyword>
<dbReference type="SUPFAM" id="SSF51161">
    <property type="entry name" value="Trimeric LpxA-like enzymes"/>
    <property type="match status" value="1"/>
</dbReference>
<dbReference type="InterPro" id="IPR001451">
    <property type="entry name" value="Hexapep"/>
</dbReference>
<proteinExistence type="inferred from homology"/>
<feature type="domain" description="Maltose/galactoside acetyltransferase" evidence="6">
    <location>
        <begin position="4"/>
        <end position="58"/>
    </location>
</feature>
<dbReference type="CDD" id="cd03357">
    <property type="entry name" value="LbH_MAT_GAT"/>
    <property type="match status" value="1"/>
</dbReference>
<keyword evidence="8" id="KW-1185">Reference proteome</keyword>
<dbReference type="InterPro" id="IPR039369">
    <property type="entry name" value="LacA-like"/>
</dbReference>
<reference evidence="7 8" key="1">
    <citation type="journal article" date="2014" name="Gene">
        <title>A comparative genomic analysis of the alkalitolerant soil bacterium Bacillus lehensis G1.</title>
        <authorList>
            <person name="Noor Y.M."/>
            <person name="Samsulrizal N.H."/>
            <person name="Jema'on N.A."/>
            <person name="Low K.O."/>
            <person name="Ramli A.N."/>
            <person name="Alias N.I."/>
            <person name="Damis S.I."/>
            <person name="Fuzi S.F."/>
            <person name="Isa M.N."/>
            <person name="Murad A.M."/>
            <person name="Raih M.F."/>
            <person name="Bakar F.D."/>
            <person name="Najimudin N."/>
            <person name="Mahadi N.M."/>
            <person name="Illias R.M."/>
        </authorList>
    </citation>
    <scope>NUCLEOTIDE SEQUENCE [LARGE SCALE GENOMIC DNA]</scope>
    <source>
        <strain evidence="7 8">G1</strain>
    </source>
</reference>
<comment type="similarity">
    <text evidence="1 5">Belongs to the transferase hexapeptide repeat family.</text>
</comment>
<dbReference type="EMBL" id="CP003923">
    <property type="protein sequence ID" value="AIC94160.1"/>
    <property type="molecule type" value="Genomic_DNA"/>
</dbReference>
<evidence type="ECO:0000256" key="3">
    <source>
        <dbReference type="ARBA" id="ARBA00022737"/>
    </source>
</evidence>
<protein>
    <recommendedName>
        <fullName evidence="5">Acetyltransferase</fullName>
        <ecNumber evidence="5">2.3.1.-</ecNumber>
    </recommendedName>
</protein>
<dbReference type="PANTHER" id="PTHR43017:SF1">
    <property type="entry name" value="ACETYLTRANSFERASE YJL218W-RELATED"/>
    <property type="match status" value="1"/>
</dbReference>
<dbReference type="PATRIC" id="fig|1246626.3.peg.1570"/>
<dbReference type="PANTHER" id="PTHR43017">
    <property type="entry name" value="GALACTOSIDE O-ACETYLTRANSFERASE"/>
    <property type="match status" value="1"/>
</dbReference>